<reference evidence="2 3" key="1">
    <citation type="journal article" date="2022" name="Nat. Genet.">
        <title>Improved pea reference genome and pan-genome highlight genomic features and evolutionary characteristics.</title>
        <authorList>
            <person name="Yang T."/>
            <person name="Liu R."/>
            <person name="Luo Y."/>
            <person name="Hu S."/>
            <person name="Wang D."/>
            <person name="Wang C."/>
            <person name="Pandey M.K."/>
            <person name="Ge S."/>
            <person name="Xu Q."/>
            <person name="Li N."/>
            <person name="Li G."/>
            <person name="Huang Y."/>
            <person name="Saxena R.K."/>
            <person name="Ji Y."/>
            <person name="Li M."/>
            <person name="Yan X."/>
            <person name="He Y."/>
            <person name="Liu Y."/>
            <person name="Wang X."/>
            <person name="Xiang C."/>
            <person name="Varshney R.K."/>
            <person name="Ding H."/>
            <person name="Gao S."/>
            <person name="Zong X."/>
        </authorList>
    </citation>
    <scope>NUCLEOTIDE SEQUENCE [LARGE SCALE GENOMIC DNA]</scope>
    <source>
        <strain evidence="2 3">cv. Zhongwan 6</strain>
    </source>
</reference>
<evidence type="ECO:0000259" key="1">
    <source>
        <dbReference type="SMART" id="SM00651"/>
    </source>
</evidence>
<feature type="domain" description="Sm" evidence="1">
    <location>
        <begin position="126"/>
        <end position="202"/>
    </location>
</feature>
<dbReference type="SMART" id="SM00651">
    <property type="entry name" value="Sm"/>
    <property type="match status" value="1"/>
</dbReference>
<accession>A0A9D5BN15</accession>
<dbReference type="InterPro" id="IPR001163">
    <property type="entry name" value="Sm_dom_euk/arc"/>
</dbReference>
<dbReference type="SUPFAM" id="SSF50182">
    <property type="entry name" value="Sm-like ribonucleoproteins"/>
    <property type="match status" value="1"/>
</dbReference>
<proteinExistence type="predicted"/>
<dbReference type="AlphaFoldDB" id="A0A9D5BN15"/>
<dbReference type="Pfam" id="PF01423">
    <property type="entry name" value="LSM"/>
    <property type="match status" value="1"/>
</dbReference>
<gene>
    <name evidence="2" type="ORF">KIW84_014322</name>
</gene>
<dbReference type="Gramene" id="Psat01G0432200-T1">
    <property type="protein sequence ID" value="KAI5446442.1"/>
    <property type="gene ID" value="KIW84_014322"/>
</dbReference>
<dbReference type="Gene3D" id="2.30.30.100">
    <property type="match status" value="1"/>
</dbReference>
<sequence>MELNLQKDMLAGASNLYAHKPNSVCPPATSNTTSFCINLPSFDALDGMGKEEAYLTFPTFSLESPPFFQVLKRHQSQGKDRQHPRESIGVPKDHLCTIQELQLHLDDWYYIDGSGREKGPSSFSELQYIADQGIKLLILLRDGRKLMGTLRSFDQFANAVLEGACERVIVAIENPQDIIVQSARPYGQRAVLKFEFMLLLEGTLLEPSPISFKLPSVSPVFSSSPIQNPCDNRSYKIITKQ</sequence>
<evidence type="ECO:0000313" key="3">
    <source>
        <dbReference type="Proteomes" id="UP001058974"/>
    </source>
</evidence>
<dbReference type="Proteomes" id="UP001058974">
    <property type="component" value="Chromosome 1"/>
</dbReference>
<name>A0A9D5BN15_PEA</name>
<keyword evidence="3" id="KW-1185">Reference proteome</keyword>
<organism evidence="2 3">
    <name type="scientific">Pisum sativum</name>
    <name type="common">Garden pea</name>
    <name type="synonym">Lathyrus oleraceus</name>
    <dbReference type="NCBI Taxonomy" id="3888"/>
    <lineage>
        <taxon>Eukaryota</taxon>
        <taxon>Viridiplantae</taxon>
        <taxon>Streptophyta</taxon>
        <taxon>Embryophyta</taxon>
        <taxon>Tracheophyta</taxon>
        <taxon>Spermatophyta</taxon>
        <taxon>Magnoliopsida</taxon>
        <taxon>eudicotyledons</taxon>
        <taxon>Gunneridae</taxon>
        <taxon>Pentapetalae</taxon>
        <taxon>rosids</taxon>
        <taxon>fabids</taxon>
        <taxon>Fabales</taxon>
        <taxon>Fabaceae</taxon>
        <taxon>Papilionoideae</taxon>
        <taxon>50 kb inversion clade</taxon>
        <taxon>NPAAA clade</taxon>
        <taxon>Hologalegina</taxon>
        <taxon>IRL clade</taxon>
        <taxon>Fabeae</taxon>
        <taxon>Lathyrus</taxon>
    </lineage>
</organism>
<dbReference type="InterPro" id="IPR010920">
    <property type="entry name" value="LSM_dom_sf"/>
</dbReference>
<dbReference type="EMBL" id="JAMSHJ010000001">
    <property type="protein sequence ID" value="KAI5446442.1"/>
    <property type="molecule type" value="Genomic_DNA"/>
</dbReference>
<evidence type="ECO:0000313" key="2">
    <source>
        <dbReference type="EMBL" id="KAI5446442.1"/>
    </source>
</evidence>
<comment type="caution">
    <text evidence="2">The sequence shown here is derived from an EMBL/GenBank/DDBJ whole genome shotgun (WGS) entry which is preliminary data.</text>
</comment>
<dbReference type="PANTHER" id="PTHR46655:SF1">
    <property type="entry name" value="HISTONE-LYSINE N-METHYLTRANSFERASE ATXR3"/>
    <property type="match status" value="1"/>
</dbReference>
<protein>
    <recommendedName>
        <fullName evidence="1">Sm domain-containing protein</fullName>
    </recommendedName>
</protein>
<dbReference type="PANTHER" id="PTHR46655">
    <property type="entry name" value="HISTONE-LYSINE N-METHYLTRANSFERASE ATXR3"/>
    <property type="match status" value="1"/>
</dbReference>